<dbReference type="RefSeq" id="WP_178367027.1">
    <property type="nucleotide sequence ID" value="NZ_JACADJ010000039.1"/>
</dbReference>
<dbReference type="AlphaFoldDB" id="A0A850SWP8"/>
<accession>A0A850SWP8</accession>
<dbReference type="Gene3D" id="3.30.565.60">
    <property type="match status" value="1"/>
</dbReference>
<evidence type="ECO:0000256" key="1">
    <source>
        <dbReference type="ARBA" id="ARBA00023015"/>
    </source>
</evidence>
<dbReference type="Pfam" id="PF13749">
    <property type="entry name" value="HATPase_c_4"/>
    <property type="match status" value="1"/>
</dbReference>
<keyword evidence="1" id="KW-0805">Transcription regulation</keyword>
<evidence type="ECO:0000256" key="2">
    <source>
        <dbReference type="ARBA" id="ARBA00023163"/>
    </source>
</evidence>
<keyword evidence="5" id="KW-1185">Reference proteome</keyword>
<feature type="domain" description="HTH deoR-type" evidence="3">
    <location>
        <begin position="232"/>
        <end position="275"/>
    </location>
</feature>
<dbReference type="PANTHER" id="PTHR30595:SF6">
    <property type="entry name" value="SCHLAFEN ALBA-2 DOMAIN-CONTAINING PROTEIN"/>
    <property type="match status" value="1"/>
</dbReference>
<sequence>MKKKNLSDQEIAQLINLDIEIVKKILSNGCLILFGKGDVRNRFFPDARVSCARFRGRDKSEFIDRLDIEGNYFDVIDTVPKFIKRNTRLYSKIESFHREDIPSYPEIAVREVLINSLAHTDYSIKGMRIFISIFSDRMEIQNPGMLPFGMTLDDFKAGVSKVRNRVICCVFRELGLMEEWGSGYSRIIKSCRDGGYPEPEWIEQGVSMKVAFRPHPETHEENVPVNVPVNSRQQWFLDQVKVGVKVSANDIAEHWKVSEKTAKRDIADLKRKRLIKFRGAPKNGSYFLK</sequence>
<evidence type="ECO:0000259" key="3">
    <source>
        <dbReference type="Pfam" id="PF08220"/>
    </source>
</evidence>
<dbReference type="PANTHER" id="PTHR30595">
    <property type="entry name" value="GLPR-RELATED TRANSCRIPTIONAL REPRESSOR"/>
    <property type="match status" value="1"/>
</dbReference>
<evidence type="ECO:0000313" key="5">
    <source>
        <dbReference type="Proteomes" id="UP000553343"/>
    </source>
</evidence>
<name>A0A850SWP8_9BACT</name>
<dbReference type="Proteomes" id="UP000553343">
    <property type="component" value="Unassembled WGS sequence"/>
</dbReference>
<comment type="caution">
    <text evidence="4">The sequence shown here is derived from an EMBL/GenBank/DDBJ whole genome shotgun (WGS) entry which is preliminary data.</text>
</comment>
<dbReference type="SUPFAM" id="SSF46785">
    <property type="entry name" value="Winged helix' DNA-binding domain"/>
    <property type="match status" value="1"/>
</dbReference>
<dbReference type="Pfam" id="PF08220">
    <property type="entry name" value="HTH_DeoR"/>
    <property type="match status" value="1"/>
</dbReference>
<organism evidence="4 5">
    <name type="scientific">Desulfobacter latus</name>
    <dbReference type="NCBI Taxonomy" id="2292"/>
    <lineage>
        <taxon>Bacteria</taxon>
        <taxon>Pseudomonadati</taxon>
        <taxon>Thermodesulfobacteriota</taxon>
        <taxon>Desulfobacteria</taxon>
        <taxon>Desulfobacterales</taxon>
        <taxon>Desulfobacteraceae</taxon>
        <taxon>Desulfobacter</taxon>
    </lineage>
</organism>
<evidence type="ECO:0000313" key="4">
    <source>
        <dbReference type="EMBL" id="NWH05569.1"/>
    </source>
</evidence>
<dbReference type="InterPro" id="IPR038475">
    <property type="entry name" value="RecG_C_sf"/>
</dbReference>
<dbReference type="InterPro" id="IPR036390">
    <property type="entry name" value="WH_DNA-bd_sf"/>
</dbReference>
<protein>
    <submittedName>
        <fullName evidence="4">DeoR family transcriptional regulator</fullName>
    </submittedName>
</protein>
<reference evidence="4 5" key="1">
    <citation type="submission" date="2020-06" db="EMBL/GenBank/DDBJ databases">
        <title>High-quality draft genome of sulfate reducer Desulfobacter latus type strain AcrS2 isolated from marine sediment.</title>
        <authorList>
            <person name="Hoppe M."/>
            <person name="Larsen C.K."/>
            <person name="Marshall I.P.G."/>
            <person name="Schramm A."/>
            <person name="Marietou A.G."/>
        </authorList>
    </citation>
    <scope>NUCLEOTIDE SEQUENCE [LARGE SCALE GENOMIC DNA]</scope>
    <source>
        <strain evidence="4 5">AcRS2</strain>
    </source>
</reference>
<dbReference type="EMBL" id="JACADJ010000039">
    <property type="protein sequence ID" value="NWH05569.1"/>
    <property type="molecule type" value="Genomic_DNA"/>
</dbReference>
<keyword evidence="2" id="KW-0804">Transcription</keyword>
<dbReference type="GO" id="GO:0003700">
    <property type="term" value="F:DNA-binding transcription factor activity"/>
    <property type="evidence" value="ECO:0007669"/>
    <property type="project" value="InterPro"/>
</dbReference>
<proteinExistence type="predicted"/>
<gene>
    <name evidence="4" type="ORF">HXW94_11330</name>
</gene>
<dbReference type="InterPro" id="IPR001034">
    <property type="entry name" value="DeoR_HTH"/>
</dbReference>